<name>A0A0N8GQ85_9CHLR</name>
<dbReference type="InterPro" id="IPR027417">
    <property type="entry name" value="P-loop_NTPase"/>
</dbReference>
<dbReference type="Pfam" id="PF13614">
    <property type="entry name" value="AAA_31"/>
    <property type="match status" value="1"/>
</dbReference>
<dbReference type="PANTHER" id="PTHR13696">
    <property type="entry name" value="P-LOOP CONTAINING NUCLEOSIDE TRIPHOSPHATE HYDROLASE"/>
    <property type="match status" value="1"/>
</dbReference>
<dbReference type="EMBL" id="LGCM01000033">
    <property type="protein sequence ID" value="KPL82994.1"/>
    <property type="molecule type" value="Genomic_DNA"/>
</dbReference>
<dbReference type="STRING" id="229921.ADN01_08800"/>
<dbReference type="PIRSF" id="PIRSF009320">
    <property type="entry name" value="Nuc_binding_HP_1000"/>
    <property type="match status" value="1"/>
</dbReference>
<evidence type="ECO:0000313" key="4">
    <source>
        <dbReference type="Proteomes" id="UP000050501"/>
    </source>
</evidence>
<dbReference type="InterPro" id="IPR050678">
    <property type="entry name" value="DNA_Partitioning_ATPase"/>
</dbReference>
<dbReference type="RefSeq" id="WP_062418218.1">
    <property type="nucleotide sequence ID" value="NZ_DF967974.1"/>
</dbReference>
<sequence>MYTIAFSNEKGGVAKTTTTVSLGACLAEAGRKVLAVDLDPQANLTLALGVEPTRVVHSTASILLHDLPLRQAILPSSVSNLDLIPGSSETSQSERYLPVRERYEYLLRDAFQQAALQYDFVLMDCPPALGSVTLNALVASNLLLIPTQAEFFSIYALKNLMNWVRRIRSEYNPHLTYRLLLTLFDRRNRIHRLLSEQLRSNFNNGVLETVIEVDTKLRESPIAGAPIIFHAPKSRAAAQYRALAQEIIAYVEKANLQPA</sequence>
<feature type="domain" description="AAA" evidence="2">
    <location>
        <begin position="2"/>
        <end position="176"/>
    </location>
</feature>
<dbReference type="PANTHER" id="PTHR13696:SF52">
    <property type="entry name" value="PARA FAMILY PROTEIN CT_582"/>
    <property type="match status" value="1"/>
</dbReference>
<dbReference type="AlphaFoldDB" id="A0A0N8GQ85"/>
<keyword evidence="4" id="KW-1185">Reference proteome</keyword>
<evidence type="ECO:0000259" key="2">
    <source>
        <dbReference type="Pfam" id="PF13614"/>
    </source>
</evidence>
<dbReference type="InterPro" id="IPR025669">
    <property type="entry name" value="AAA_dom"/>
</dbReference>
<dbReference type="FunFam" id="3.40.50.300:FF:000285">
    <property type="entry name" value="Sporulation initiation inhibitor Soj"/>
    <property type="match status" value="1"/>
</dbReference>
<protein>
    <recommendedName>
        <fullName evidence="2">AAA domain-containing protein</fullName>
    </recommendedName>
</protein>
<dbReference type="Gene3D" id="3.40.50.300">
    <property type="entry name" value="P-loop containing nucleotide triphosphate hydrolases"/>
    <property type="match status" value="1"/>
</dbReference>
<accession>A0A0N8GQ85</accession>
<evidence type="ECO:0000256" key="1">
    <source>
        <dbReference type="ARBA" id="ARBA00006976"/>
    </source>
</evidence>
<dbReference type="SUPFAM" id="SSF52540">
    <property type="entry name" value="P-loop containing nucleoside triphosphate hydrolases"/>
    <property type="match status" value="1"/>
</dbReference>
<gene>
    <name evidence="3" type="ORF">ADN01_08800</name>
</gene>
<comment type="caution">
    <text evidence="3">The sequence shown here is derived from an EMBL/GenBank/DDBJ whole genome shotgun (WGS) entry which is preliminary data.</text>
</comment>
<organism evidence="3 4">
    <name type="scientific">Levilinea saccharolytica</name>
    <dbReference type="NCBI Taxonomy" id="229921"/>
    <lineage>
        <taxon>Bacteria</taxon>
        <taxon>Bacillati</taxon>
        <taxon>Chloroflexota</taxon>
        <taxon>Anaerolineae</taxon>
        <taxon>Anaerolineales</taxon>
        <taxon>Anaerolineaceae</taxon>
        <taxon>Levilinea</taxon>
    </lineage>
</organism>
<dbReference type="CDD" id="cd02042">
    <property type="entry name" value="ParAB_family"/>
    <property type="match status" value="1"/>
</dbReference>
<dbReference type="Proteomes" id="UP000050501">
    <property type="component" value="Unassembled WGS sequence"/>
</dbReference>
<proteinExistence type="inferred from homology"/>
<reference evidence="3 4" key="1">
    <citation type="submission" date="2015-07" db="EMBL/GenBank/DDBJ databases">
        <title>Genome sequence of Levilinea saccharolytica DSM 16555.</title>
        <authorList>
            <person name="Hemp J."/>
            <person name="Ward L.M."/>
            <person name="Pace L.A."/>
            <person name="Fischer W.W."/>
        </authorList>
    </citation>
    <scope>NUCLEOTIDE SEQUENCE [LARGE SCALE GENOMIC DNA]</scope>
    <source>
        <strain evidence="3 4">KIBI-1</strain>
    </source>
</reference>
<evidence type="ECO:0000313" key="3">
    <source>
        <dbReference type="EMBL" id="KPL82994.1"/>
    </source>
</evidence>
<comment type="similarity">
    <text evidence="1">Belongs to the ParA family.</text>
</comment>
<dbReference type="OrthoDB" id="9815116at2"/>